<reference evidence="1" key="3">
    <citation type="submission" date="2015-02" db="UniProtKB">
        <authorList>
            <consortium name="EnsemblProtists"/>
        </authorList>
    </citation>
    <scope>IDENTIFICATION</scope>
    <source>
        <strain evidence="1">DAOM BR144</strain>
    </source>
</reference>
<sequence>MRSTSQSAGFRPVVPHLELDQLHRQLSSLSLQEANQPKYLVCPKPKRPHAK</sequence>
<dbReference type="InParanoid" id="K3W716"/>
<dbReference type="HOGENOM" id="CLU_3110594_0_0_1"/>
<dbReference type="Proteomes" id="UP000019132">
    <property type="component" value="Unassembled WGS sequence"/>
</dbReference>
<organism evidence="1 2">
    <name type="scientific">Globisporangium ultimum (strain ATCC 200006 / CBS 805.95 / DAOM BR144)</name>
    <name type="common">Pythium ultimum</name>
    <dbReference type="NCBI Taxonomy" id="431595"/>
    <lineage>
        <taxon>Eukaryota</taxon>
        <taxon>Sar</taxon>
        <taxon>Stramenopiles</taxon>
        <taxon>Oomycota</taxon>
        <taxon>Peronosporomycetes</taxon>
        <taxon>Pythiales</taxon>
        <taxon>Pythiaceae</taxon>
        <taxon>Globisporangium</taxon>
    </lineage>
</organism>
<dbReference type="VEuPathDB" id="FungiDB:PYU1_G000757"/>
<protein>
    <submittedName>
        <fullName evidence="1">Uncharacterized protein</fullName>
    </submittedName>
</protein>
<evidence type="ECO:0000313" key="1">
    <source>
        <dbReference type="EnsemblProtists" id="PYU1_T000757"/>
    </source>
</evidence>
<dbReference type="EnsemblProtists" id="PYU1_T000757">
    <property type="protein sequence ID" value="PYU1_T000757"/>
    <property type="gene ID" value="PYU1_G000757"/>
</dbReference>
<reference evidence="2" key="2">
    <citation type="submission" date="2010-04" db="EMBL/GenBank/DDBJ databases">
        <authorList>
            <person name="Buell R."/>
            <person name="Hamilton J."/>
            <person name="Hostetler J."/>
        </authorList>
    </citation>
    <scope>NUCLEOTIDE SEQUENCE [LARGE SCALE GENOMIC DNA]</scope>
    <source>
        <strain evidence="2">DAOM:BR144</strain>
    </source>
</reference>
<dbReference type="EMBL" id="GL376620">
    <property type="status" value="NOT_ANNOTATED_CDS"/>
    <property type="molecule type" value="Genomic_DNA"/>
</dbReference>
<reference evidence="2" key="1">
    <citation type="journal article" date="2010" name="Genome Biol.">
        <title>Genome sequence of the necrotrophic plant pathogen Pythium ultimum reveals original pathogenicity mechanisms and effector repertoire.</title>
        <authorList>
            <person name="Levesque C.A."/>
            <person name="Brouwer H."/>
            <person name="Cano L."/>
            <person name="Hamilton J.P."/>
            <person name="Holt C."/>
            <person name="Huitema E."/>
            <person name="Raffaele S."/>
            <person name="Robideau G.P."/>
            <person name="Thines M."/>
            <person name="Win J."/>
            <person name="Zerillo M.M."/>
            <person name="Beakes G.W."/>
            <person name="Boore J.L."/>
            <person name="Busam D."/>
            <person name="Dumas B."/>
            <person name="Ferriera S."/>
            <person name="Fuerstenberg S.I."/>
            <person name="Gachon C.M."/>
            <person name="Gaulin E."/>
            <person name="Govers F."/>
            <person name="Grenville-Briggs L."/>
            <person name="Horner N."/>
            <person name="Hostetler J."/>
            <person name="Jiang R.H."/>
            <person name="Johnson J."/>
            <person name="Krajaejun T."/>
            <person name="Lin H."/>
            <person name="Meijer H.J."/>
            <person name="Moore B."/>
            <person name="Morris P."/>
            <person name="Phuntmart V."/>
            <person name="Puiu D."/>
            <person name="Shetty J."/>
            <person name="Stajich J.E."/>
            <person name="Tripathy S."/>
            <person name="Wawra S."/>
            <person name="van West P."/>
            <person name="Whitty B.R."/>
            <person name="Coutinho P.M."/>
            <person name="Henrissat B."/>
            <person name="Martin F."/>
            <person name="Thomas P.D."/>
            <person name="Tyler B.M."/>
            <person name="De Vries R.P."/>
            <person name="Kamoun S."/>
            <person name="Yandell M."/>
            <person name="Tisserat N."/>
            <person name="Buell C.R."/>
        </authorList>
    </citation>
    <scope>NUCLEOTIDE SEQUENCE</scope>
    <source>
        <strain evidence="2">DAOM:BR144</strain>
    </source>
</reference>
<dbReference type="AlphaFoldDB" id="K3W716"/>
<accession>K3W716</accession>
<name>K3W716_GLOUD</name>
<evidence type="ECO:0000313" key="2">
    <source>
        <dbReference type="Proteomes" id="UP000019132"/>
    </source>
</evidence>
<proteinExistence type="predicted"/>
<keyword evidence="2" id="KW-1185">Reference proteome</keyword>